<dbReference type="Pfam" id="PF08239">
    <property type="entry name" value="SH3_3"/>
    <property type="match status" value="1"/>
</dbReference>
<dbReference type="Gene3D" id="2.30.30.40">
    <property type="entry name" value="SH3 Domains"/>
    <property type="match status" value="1"/>
</dbReference>
<dbReference type="EMBL" id="CP054257">
    <property type="protein sequence ID" value="QTQ10860.1"/>
    <property type="molecule type" value="Genomic_DNA"/>
</dbReference>
<accession>A0A975IBG1</accession>
<dbReference type="AlphaFoldDB" id="A0A975IBG1"/>
<reference evidence="2" key="1">
    <citation type="submission" date="2020-05" db="EMBL/GenBank/DDBJ databases">
        <authorList>
            <person name="Zeng H."/>
            <person name="Chan Y.K."/>
            <person name="Watt R.M."/>
        </authorList>
    </citation>
    <scope>NUCLEOTIDE SEQUENCE</scope>
    <source>
        <strain evidence="2">ATCC 700773</strain>
    </source>
</reference>
<name>A0A975IBG1_9SPIR</name>
<reference evidence="2" key="2">
    <citation type="journal article" date="2021" name="Microbiol. Resour. Announc.">
        <title>Complete Genome Sequences of Three Human Oral Treponema parvum Isolates.</title>
        <authorList>
            <person name="Zeng H."/>
            <person name="Watt R.M."/>
        </authorList>
    </citation>
    <scope>NUCLEOTIDE SEQUENCE</scope>
    <source>
        <strain evidence="2">ATCC 700773</strain>
    </source>
</reference>
<feature type="domain" description="SH3b" evidence="1">
    <location>
        <begin position="50"/>
        <end position="123"/>
    </location>
</feature>
<dbReference type="PROSITE" id="PS51781">
    <property type="entry name" value="SH3B"/>
    <property type="match status" value="1"/>
</dbReference>
<evidence type="ECO:0000259" key="1">
    <source>
        <dbReference type="PROSITE" id="PS51781"/>
    </source>
</evidence>
<sequence length="123" mass="14297">MVYGAFVGKSIFTKTDDDVMSISGWTTSNPDSEVYKHYWYRISSPAKIPIKNAVLNDSNVRLRVKPNLNCDTWAKLSKGTKVKVKDKSSEKYEIDGEKWYWYKVDIENLPDGWVYGKYLDIEE</sequence>
<dbReference type="InterPro" id="IPR003646">
    <property type="entry name" value="SH3-like_bac-type"/>
</dbReference>
<evidence type="ECO:0000313" key="2">
    <source>
        <dbReference type="EMBL" id="QTQ10860.1"/>
    </source>
</evidence>
<gene>
    <name evidence="2" type="ORF">HRI96_00815</name>
</gene>
<organism evidence="2 3">
    <name type="scientific">Treponema parvum</name>
    <dbReference type="NCBI Taxonomy" id="138851"/>
    <lineage>
        <taxon>Bacteria</taxon>
        <taxon>Pseudomonadati</taxon>
        <taxon>Spirochaetota</taxon>
        <taxon>Spirochaetia</taxon>
        <taxon>Spirochaetales</taxon>
        <taxon>Treponemataceae</taxon>
        <taxon>Treponema</taxon>
    </lineage>
</organism>
<evidence type="ECO:0000313" key="3">
    <source>
        <dbReference type="Proteomes" id="UP000671995"/>
    </source>
</evidence>
<dbReference type="RefSeq" id="WP_210117656.1">
    <property type="nucleotide sequence ID" value="NZ_CP054257.1"/>
</dbReference>
<dbReference type="Proteomes" id="UP000671995">
    <property type="component" value="Chromosome"/>
</dbReference>
<protein>
    <submittedName>
        <fullName evidence="2">SH3 domain-containing protein</fullName>
    </submittedName>
</protein>
<proteinExistence type="predicted"/>